<comment type="caution">
    <text evidence="2">The sequence shown here is derived from an EMBL/GenBank/DDBJ whole genome shotgun (WGS) entry which is preliminary data.</text>
</comment>
<proteinExistence type="predicted"/>
<name>A0AAW2X5Z3_9LAMI</name>
<dbReference type="EMBL" id="JACGWN010000005">
    <property type="protein sequence ID" value="KAL0449323.1"/>
    <property type="molecule type" value="Genomic_DNA"/>
</dbReference>
<dbReference type="Pfam" id="PF10551">
    <property type="entry name" value="MULE"/>
    <property type="match status" value="1"/>
</dbReference>
<protein>
    <recommendedName>
        <fullName evidence="1">MULE transposase domain-containing protein</fullName>
    </recommendedName>
</protein>
<sequence length="110" mass="12250">MRRNPGSTVVLKLTDSDEVQPTSSGLYVCFEACKQDFKQCRGVIGIDGCFLKGPQGGNLLTAVRVDPNNAMYPIAYAIVANENKDSWVWFLSLLQSDLELDEKICLDLYK</sequence>
<organism evidence="2">
    <name type="scientific">Sesamum latifolium</name>
    <dbReference type="NCBI Taxonomy" id="2727402"/>
    <lineage>
        <taxon>Eukaryota</taxon>
        <taxon>Viridiplantae</taxon>
        <taxon>Streptophyta</taxon>
        <taxon>Embryophyta</taxon>
        <taxon>Tracheophyta</taxon>
        <taxon>Spermatophyta</taxon>
        <taxon>Magnoliopsida</taxon>
        <taxon>eudicotyledons</taxon>
        <taxon>Gunneridae</taxon>
        <taxon>Pentapetalae</taxon>
        <taxon>asterids</taxon>
        <taxon>lamiids</taxon>
        <taxon>Lamiales</taxon>
        <taxon>Pedaliaceae</taxon>
        <taxon>Sesamum</taxon>
    </lineage>
</organism>
<evidence type="ECO:0000259" key="1">
    <source>
        <dbReference type="Pfam" id="PF10551"/>
    </source>
</evidence>
<dbReference type="PANTHER" id="PTHR31973:SF199">
    <property type="entry name" value="SWIM-TYPE DOMAIN-CONTAINING PROTEIN"/>
    <property type="match status" value="1"/>
</dbReference>
<gene>
    <name evidence="2" type="ORF">Slati_1488700</name>
</gene>
<reference evidence="2" key="1">
    <citation type="submission" date="2020-06" db="EMBL/GenBank/DDBJ databases">
        <authorList>
            <person name="Li T."/>
            <person name="Hu X."/>
            <person name="Zhang T."/>
            <person name="Song X."/>
            <person name="Zhang H."/>
            <person name="Dai N."/>
            <person name="Sheng W."/>
            <person name="Hou X."/>
            <person name="Wei L."/>
        </authorList>
    </citation>
    <scope>NUCLEOTIDE SEQUENCE</scope>
    <source>
        <strain evidence="2">KEN1</strain>
        <tissue evidence="2">Leaf</tissue>
    </source>
</reference>
<feature type="domain" description="MULE transposase" evidence="1">
    <location>
        <begin position="43"/>
        <end position="93"/>
    </location>
</feature>
<dbReference type="AlphaFoldDB" id="A0AAW2X5Z3"/>
<evidence type="ECO:0000313" key="2">
    <source>
        <dbReference type="EMBL" id="KAL0449323.1"/>
    </source>
</evidence>
<dbReference type="PANTHER" id="PTHR31973">
    <property type="entry name" value="POLYPROTEIN, PUTATIVE-RELATED"/>
    <property type="match status" value="1"/>
</dbReference>
<reference evidence="2" key="2">
    <citation type="journal article" date="2024" name="Plant">
        <title>Genomic evolution and insights into agronomic trait innovations of Sesamum species.</title>
        <authorList>
            <person name="Miao H."/>
            <person name="Wang L."/>
            <person name="Qu L."/>
            <person name="Liu H."/>
            <person name="Sun Y."/>
            <person name="Le M."/>
            <person name="Wang Q."/>
            <person name="Wei S."/>
            <person name="Zheng Y."/>
            <person name="Lin W."/>
            <person name="Duan Y."/>
            <person name="Cao H."/>
            <person name="Xiong S."/>
            <person name="Wang X."/>
            <person name="Wei L."/>
            <person name="Li C."/>
            <person name="Ma Q."/>
            <person name="Ju M."/>
            <person name="Zhao R."/>
            <person name="Li G."/>
            <person name="Mu C."/>
            <person name="Tian Q."/>
            <person name="Mei H."/>
            <person name="Zhang T."/>
            <person name="Gao T."/>
            <person name="Zhang H."/>
        </authorList>
    </citation>
    <scope>NUCLEOTIDE SEQUENCE</scope>
    <source>
        <strain evidence="2">KEN1</strain>
    </source>
</reference>
<dbReference type="InterPro" id="IPR018289">
    <property type="entry name" value="MULE_transposase_dom"/>
</dbReference>
<accession>A0AAW2X5Z3</accession>